<keyword evidence="3" id="KW-1185">Reference proteome</keyword>
<keyword evidence="1" id="KW-0812">Transmembrane</keyword>
<keyword evidence="1" id="KW-1133">Transmembrane helix</keyword>
<dbReference type="Proteomes" id="UP000234420">
    <property type="component" value="Unassembled WGS sequence"/>
</dbReference>
<feature type="transmembrane region" description="Helical" evidence="1">
    <location>
        <begin position="6"/>
        <end position="27"/>
    </location>
</feature>
<evidence type="ECO:0000313" key="2">
    <source>
        <dbReference type="EMBL" id="PLC59664.1"/>
    </source>
</evidence>
<proteinExistence type="predicted"/>
<reference evidence="2 3" key="1">
    <citation type="journal article" date="2018" name="Syst. Appl. Microbiol.">
        <title>Photobacterium carnosum sp. nov., isolated from spoiled modified atmosphere packaged poultry meat.</title>
        <authorList>
            <person name="Hilgarth M."/>
            <person name="Fuertes S."/>
            <person name="Ehrmann M."/>
            <person name="Vogel R.F."/>
        </authorList>
    </citation>
    <scope>NUCLEOTIDE SEQUENCE [LARGE SCALE GENOMIC DNA]</scope>
    <source>
        <strain evidence="2 3">TMW 2.2021</strain>
    </source>
</reference>
<protein>
    <submittedName>
        <fullName evidence="2">Uncharacterized protein</fullName>
    </submittedName>
</protein>
<evidence type="ECO:0000256" key="1">
    <source>
        <dbReference type="SAM" id="Phobius"/>
    </source>
</evidence>
<evidence type="ECO:0000313" key="3">
    <source>
        <dbReference type="Proteomes" id="UP000234420"/>
    </source>
</evidence>
<name>A0A2N4UXC0_9GAMM</name>
<gene>
    <name evidence="2" type="ORF">CIK00_01260</name>
</gene>
<dbReference type="EMBL" id="NPIB01000001">
    <property type="protein sequence ID" value="PLC59664.1"/>
    <property type="molecule type" value="Genomic_DNA"/>
</dbReference>
<comment type="caution">
    <text evidence="2">The sequence shown here is derived from an EMBL/GenBank/DDBJ whole genome shotgun (WGS) entry which is preliminary data.</text>
</comment>
<dbReference type="RefSeq" id="WP_101767112.1">
    <property type="nucleotide sequence ID" value="NZ_BPPU01000001.1"/>
</dbReference>
<organism evidence="2 3">
    <name type="scientific">Photobacterium carnosum</name>
    <dbReference type="NCBI Taxonomy" id="2023717"/>
    <lineage>
        <taxon>Bacteria</taxon>
        <taxon>Pseudomonadati</taxon>
        <taxon>Pseudomonadota</taxon>
        <taxon>Gammaproteobacteria</taxon>
        <taxon>Vibrionales</taxon>
        <taxon>Vibrionaceae</taxon>
        <taxon>Photobacterium</taxon>
    </lineage>
</organism>
<dbReference type="OrthoDB" id="5827296at2"/>
<keyword evidence="1" id="KW-0472">Membrane</keyword>
<accession>A0A2N4UXC0</accession>
<sequence length="106" mass="11896">MNKIISVFLVLLAFSGWITGGVLIYGVNMNRDYATKMAGENAFNIIEQSLHNDHSEAVILANIELWKQDGWTAQIGSIITLCQSDPQRFQQWVSAKNIPQICKEAK</sequence>
<dbReference type="AlphaFoldDB" id="A0A2N4UXC0"/>